<gene>
    <name evidence="9" type="ORF">BCR37DRAFT_58690</name>
</gene>
<dbReference type="PANTHER" id="PTHR14145">
    <property type="entry name" value="26S PROTESOME SUBUNIT 6"/>
    <property type="match status" value="1"/>
</dbReference>
<reference evidence="9 10" key="1">
    <citation type="submission" date="2016-07" db="EMBL/GenBank/DDBJ databases">
        <title>Pervasive Adenine N6-methylation of Active Genes in Fungi.</title>
        <authorList>
            <consortium name="DOE Joint Genome Institute"/>
            <person name="Mondo S.J."/>
            <person name="Dannebaum R.O."/>
            <person name="Kuo R.C."/>
            <person name="Labutti K."/>
            <person name="Haridas S."/>
            <person name="Kuo A."/>
            <person name="Salamov A."/>
            <person name="Ahrendt S.R."/>
            <person name="Lipzen A."/>
            <person name="Sullivan W."/>
            <person name="Andreopoulos W.B."/>
            <person name="Clum A."/>
            <person name="Lindquist E."/>
            <person name="Daum C."/>
            <person name="Ramamoorthy G.K."/>
            <person name="Gryganskyi A."/>
            <person name="Culley D."/>
            <person name="Magnuson J.K."/>
            <person name="James T.Y."/>
            <person name="O'Malley M.A."/>
            <person name="Stajich J.E."/>
            <person name="Spatafora J.W."/>
            <person name="Visel A."/>
            <person name="Grigoriev I.V."/>
        </authorList>
    </citation>
    <scope>NUCLEOTIDE SEQUENCE [LARGE SCALE GENOMIC DNA]</scope>
    <source>
        <strain evidence="9 10">12-1054</strain>
    </source>
</reference>
<organism evidence="9 10">
    <name type="scientific">Protomyces lactucae-debilis</name>
    <dbReference type="NCBI Taxonomy" id="2754530"/>
    <lineage>
        <taxon>Eukaryota</taxon>
        <taxon>Fungi</taxon>
        <taxon>Dikarya</taxon>
        <taxon>Ascomycota</taxon>
        <taxon>Taphrinomycotina</taxon>
        <taxon>Taphrinomycetes</taxon>
        <taxon>Taphrinales</taxon>
        <taxon>Protomycetaceae</taxon>
        <taxon>Protomyces</taxon>
    </lineage>
</organism>
<dbReference type="EMBL" id="MCFI01000012">
    <property type="protein sequence ID" value="ORY80914.1"/>
    <property type="molecule type" value="Genomic_DNA"/>
</dbReference>
<dbReference type="PROSITE" id="PS50250">
    <property type="entry name" value="PCI"/>
    <property type="match status" value="1"/>
</dbReference>
<dbReference type="Pfam" id="PF10602">
    <property type="entry name" value="RPN7"/>
    <property type="match status" value="1"/>
</dbReference>
<comment type="subcellular location">
    <subcellularLocation>
        <location evidence="2">Cytoplasm</location>
    </subcellularLocation>
    <subcellularLocation>
        <location evidence="1">Nucleus</location>
    </subcellularLocation>
</comment>
<evidence type="ECO:0000256" key="1">
    <source>
        <dbReference type="ARBA" id="ARBA00004123"/>
    </source>
</evidence>
<keyword evidence="4" id="KW-0963">Cytoplasm</keyword>
<dbReference type="InterPro" id="IPR045135">
    <property type="entry name" value="Rpn7_N"/>
</dbReference>
<accession>A0A1Y2FBV4</accession>
<dbReference type="GO" id="GO:0005737">
    <property type="term" value="C:cytoplasm"/>
    <property type="evidence" value="ECO:0007669"/>
    <property type="project" value="UniProtKB-SubCell"/>
</dbReference>
<proteinExistence type="inferred from homology"/>
<name>A0A1Y2FBV4_PROLT</name>
<evidence type="ECO:0000259" key="8">
    <source>
        <dbReference type="PROSITE" id="PS50250"/>
    </source>
</evidence>
<protein>
    <submittedName>
        <fullName evidence="9">26S proteasome subunit RPN7-domain-containing protein</fullName>
    </submittedName>
</protein>
<comment type="caution">
    <text evidence="9">The sequence shown here is derived from an EMBL/GenBank/DDBJ whole genome shotgun (WGS) entry which is preliminary data.</text>
</comment>
<evidence type="ECO:0000256" key="3">
    <source>
        <dbReference type="ARBA" id="ARBA00008793"/>
    </source>
</evidence>
<keyword evidence="9" id="KW-0647">Proteasome</keyword>
<dbReference type="GeneID" id="63788970"/>
<dbReference type="GO" id="GO:0008180">
    <property type="term" value="C:COP9 signalosome"/>
    <property type="evidence" value="ECO:0007669"/>
    <property type="project" value="UniProtKB-KW"/>
</dbReference>
<feature type="region of interest" description="Disordered" evidence="7">
    <location>
        <begin position="407"/>
        <end position="442"/>
    </location>
</feature>
<dbReference type="PANTHER" id="PTHR14145:SF2">
    <property type="entry name" value="COP9 SIGNALOSOME COMPLEX SUBUNIT 1"/>
    <property type="match status" value="1"/>
</dbReference>
<dbReference type="Proteomes" id="UP000193685">
    <property type="component" value="Unassembled WGS sequence"/>
</dbReference>
<evidence type="ECO:0000313" key="10">
    <source>
        <dbReference type="Proteomes" id="UP000193685"/>
    </source>
</evidence>
<dbReference type="Pfam" id="PF01399">
    <property type="entry name" value="PCI"/>
    <property type="match status" value="1"/>
</dbReference>
<dbReference type="SUPFAM" id="SSF46785">
    <property type="entry name" value="Winged helix' DNA-binding domain"/>
    <property type="match status" value="1"/>
</dbReference>
<dbReference type="RefSeq" id="XP_040724559.1">
    <property type="nucleotide sequence ID" value="XM_040872371.1"/>
</dbReference>
<sequence length="442" mass="49426">MEIGPEPTWELGAYIQNYKGYIKVKRLVHIANTFDSLRSEALQRALTALKEETMDGETYANLAKLLPESVAYDSTWATEITRKAQAMTVKLESELKAYKNNLIKESIRLGQQDLADHQAKMGQFDEAIKTYIQNRDVCTTPDQVAHTTFKIVELATIAGQWATANTYLSKIDGKLEKGVDRQKSLIAKGLSNLAHGGYHQAATAYISAFSVAQVQAKRWEEVICLNDIANQTVVIALAYFDRKTLSSELLNNSNMTPVLELEGNAREALECFYKSRYADLFKVLEIMRGDLLADMHLEPSAVQHLFSRIKKRSLIQFAKAFKSVSLTRMVNEFGKTPDELEQLLEELIMSDELPNARIDAVRGLLVLEATNATDATMAKTLAMGKQHSEEYARALVHLTITQAGLEIAKPKGEPTTNRQGEAEVMQEDEEHSDPASPMEDLH</sequence>
<dbReference type="OrthoDB" id="422427at2759"/>
<keyword evidence="10" id="KW-1185">Reference proteome</keyword>
<keyword evidence="5" id="KW-0736">Signalosome</keyword>
<evidence type="ECO:0000256" key="7">
    <source>
        <dbReference type="SAM" id="MobiDB-lite"/>
    </source>
</evidence>
<dbReference type="STRING" id="56484.A0A1Y2FBV4"/>
<dbReference type="Gene3D" id="1.25.40.570">
    <property type="match status" value="1"/>
</dbReference>
<evidence type="ECO:0000256" key="2">
    <source>
        <dbReference type="ARBA" id="ARBA00004496"/>
    </source>
</evidence>
<evidence type="ECO:0000256" key="5">
    <source>
        <dbReference type="ARBA" id="ARBA00022790"/>
    </source>
</evidence>
<evidence type="ECO:0000256" key="6">
    <source>
        <dbReference type="ARBA" id="ARBA00023242"/>
    </source>
</evidence>
<comment type="similarity">
    <text evidence="3">Belongs to the CSN1 family.</text>
</comment>
<dbReference type="GO" id="GO:0000502">
    <property type="term" value="C:proteasome complex"/>
    <property type="evidence" value="ECO:0007669"/>
    <property type="project" value="UniProtKB-KW"/>
</dbReference>
<evidence type="ECO:0000313" key="9">
    <source>
        <dbReference type="EMBL" id="ORY80914.1"/>
    </source>
</evidence>
<keyword evidence="6" id="KW-0539">Nucleus</keyword>
<dbReference type="SMART" id="SM00088">
    <property type="entry name" value="PINT"/>
    <property type="match status" value="1"/>
</dbReference>
<evidence type="ECO:0000256" key="4">
    <source>
        <dbReference type="ARBA" id="ARBA00022490"/>
    </source>
</evidence>
<dbReference type="OMA" id="RGIDEQW"/>
<dbReference type="InterPro" id="IPR000717">
    <property type="entry name" value="PCI_dom"/>
</dbReference>
<feature type="domain" description="PCI" evidence="8">
    <location>
        <begin position="197"/>
        <end position="372"/>
    </location>
</feature>
<dbReference type="InterPro" id="IPR019585">
    <property type="entry name" value="Rpn7/CSN1"/>
</dbReference>
<dbReference type="AlphaFoldDB" id="A0A1Y2FBV4"/>
<dbReference type="InterPro" id="IPR036390">
    <property type="entry name" value="WH_DNA-bd_sf"/>
</dbReference>